<dbReference type="CDD" id="cd17321">
    <property type="entry name" value="MFS_MMR_MDR_like"/>
    <property type="match status" value="1"/>
</dbReference>
<gene>
    <name evidence="8" type="ORF">SAMN03159343_3967</name>
</gene>
<feature type="region of interest" description="Disordered" evidence="5">
    <location>
        <begin position="480"/>
        <end position="520"/>
    </location>
</feature>
<feature type="transmembrane region" description="Helical" evidence="6">
    <location>
        <begin position="349"/>
        <end position="370"/>
    </location>
</feature>
<dbReference type="GO" id="GO:0022857">
    <property type="term" value="F:transmembrane transporter activity"/>
    <property type="evidence" value="ECO:0007669"/>
    <property type="project" value="InterPro"/>
</dbReference>
<dbReference type="EMBL" id="FMUH01000008">
    <property type="protein sequence ID" value="SCX59602.1"/>
    <property type="molecule type" value="Genomic_DNA"/>
</dbReference>
<dbReference type="AlphaFoldDB" id="A0A1G4Z1U4"/>
<feature type="transmembrane region" description="Helical" evidence="6">
    <location>
        <begin position="90"/>
        <end position="109"/>
    </location>
</feature>
<dbReference type="GO" id="GO:0005886">
    <property type="term" value="C:plasma membrane"/>
    <property type="evidence" value="ECO:0007669"/>
    <property type="project" value="UniProtKB-SubCell"/>
</dbReference>
<keyword evidence="4 6" id="KW-0472">Membrane</keyword>
<feature type="transmembrane region" description="Helical" evidence="6">
    <location>
        <begin position="148"/>
        <end position="174"/>
    </location>
</feature>
<feature type="transmembrane region" description="Helical" evidence="6">
    <location>
        <begin position="322"/>
        <end position="342"/>
    </location>
</feature>
<comment type="subcellular location">
    <subcellularLocation>
        <location evidence="1">Cell membrane</location>
        <topology evidence="1">Multi-pass membrane protein</topology>
    </subcellularLocation>
</comment>
<dbReference type="SUPFAM" id="SSF103473">
    <property type="entry name" value="MFS general substrate transporter"/>
    <property type="match status" value="1"/>
</dbReference>
<protein>
    <submittedName>
        <fullName evidence="8">Drug resistance transporter, EmrB/QacA subfamily</fullName>
    </submittedName>
</protein>
<feature type="transmembrane region" description="Helical" evidence="6">
    <location>
        <begin position="425"/>
        <end position="442"/>
    </location>
</feature>
<feature type="transmembrane region" description="Helical" evidence="6">
    <location>
        <begin position="214"/>
        <end position="234"/>
    </location>
</feature>
<feature type="transmembrane region" description="Helical" evidence="6">
    <location>
        <begin position="180"/>
        <end position="202"/>
    </location>
</feature>
<feature type="transmembrane region" description="Helical" evidence="6">
    <location>
        <begin position="285"/>
        <end position="310"/>
    </location>
</feature>
<keyword evidence="2 6" id="KW-0812">Transmembrane</keyword>
<feature type="transmembrane region" description="Helical" evidence="6">
    <location>
        <begin position="376"/>
        <end position="404"/>
    </location>
</feature>
<feature type="transmembrane region" description="Helical" evidence="6">
    <location>
        <begin position="24"/>
        <end position="46"/>
    </location>
</feature>
<evidence type="ECO:0000256" key="1">
    <source>
        <dbReference type="ARBA" id="ARBA00004651"/>
    </source>
</evidence>
<evidence type="ECO:0000256" key="2">
    <source>
        <dbReference type="ARBA" id="ARBA00022692"/>
    </source>
</evidence>
<feature type="compositionally biased region" description="Basic residues" evidence="5">
    <location>
        <begin position="511"/>
        <end position="520"/>
    </location>
</feature>
<keyword evidence="9" id="KW-1185">Reference proteome</keyword>
<feature type="transmembrane region" description="Helical" evidence="6">
    <location>
        <begin position="448"/>
        <end position="471"/>
    </location>
</feature>
<dbReference type="Pfam" id="PF07690">
    <property type="entry name" value="MFS_1"/>
    <property type="match status" value="1"/>
</dbReference>
<reference evidence="9" key="1">
    <citation type="submission" date="2016-10" db="EMBL/GenBank/DDBJ databases">
        <authorList>
            <person name="Varghese N."/>
            <person name="Submissions S."/>
        </authorList>
    </citation>
    <scope>NUCLEOTIDE SEQUENCE [LARGE SCALE GENOMIC DNA]</scope>
    <source>
        <strain evidence="9">DSM 45722</strain>
    </source>
</reference>
<dbReference type="Gene3D" id="1.20.1720.10">
    <property type="entry name" value="Multidrug resistance protein D"/>
    <property type="match status" value="1"/>
</dbReference>
<feature type="domain" description="Major facilitator superfamily (MFS) profile" evidence="7">
    <location>
        <begin position="24"/>
        <end position="480"/>
    </location>
</feature>
<dbReference type="OrthoDB" id="783189at2"/>
<evidence type="ECO:0000259" key="7">
    <source>
        <dbReference type="PROSITE" id="PS50850"/>
    </source>
</evidence>
<feature type="transmembrane region" description="Helical" evidence="6">
    <location>
        <begin position="58"/>
        <end position="78"/>
    </location>
</feature>
<feature type="transmembrane region" description="Helical" evidence="6">
    <location>
        <begin position="240"/>
        <end position="261"/>
    </location>
</feature>
<feature type="compositionally biased region" description="Gly residues" evidence="5">
    <location>
        <begin position="485"/>
        <end position="500"/>
    </location>
</feature>
<dbReference type="InterPro" id="IPR036259">
    <property type="entry name" value="MFS_trans_sf"/>
</dbReference>
<proteinExistence type="predicted"/>
<dbReference type="PANTHER" id="PTHR42718">
    <property type="entry name" value="MAJOR FACILITATOR SUPERFAMILY MULTIDRUG TRANSPORTER MFSC"/>
    <property type="match status" value="1"/>
</dbReference>
<evidence type="ECO:0000313" key="9">
    <source>
        <dbReference type="Proteomes" id="UP000198981"/>
    </source>
</evidence>
<evidence type="ECO:0000256" key="6">
    <source>
        <dbReference type="SAM" id="Phobius"/>
    </source>
</evidence>
<dbReference type="InterPro" id="IPR011701">
    <property type="entry name" value="MFS"/>
</dbReference>
<feature type="transmembrane region" description="Helical" evidence="6">
    <location>
        <begin position="115"/>
        <end position="136"/>
    </location>
</feature>
<evidence type="ECO:0000256" key="5">
    <source>
        <dbReference type="SAM" id="MobiDB-lite"/>
    </source>
</evidence>
<dbReference type="InterPro" id="IPR020846">
    <property type="entry name" value="MFS_dom"/>
</dbReference>
<evidence type="ECO:0000256" key="4">
    <source>
        <dbReference type="ARBA" id="ARBA00023136"/>
    </source>
</evidence>
<dbReference type="STRING" id="1960309.SAMN03159343_3967"/>
<evidence type="ECO:0000313" key="8">
    <source>
        <dbReference type="EMBL" id="SCX59602.1"/>
    </source>
</evidence>
<dbReference type="PROSITE" id="PS50850">
    <property type="entry name" value="MFS"/>
    <property type="match status" value="1"/>
</dbReference>
<organism evidence="8 9">
    <name type="scientific">Klenkia marina</name>
    <dbReference type="NCBI Taxonomy" id="1960309"/>
    <lineage>
        <taxon>Bacteria</taxon>
        <taxon>Bacillati</taxon>
        <taxon>Actinomycetota</taxon>
        <taxon>Actinomycetes</taxon>
        <taxon>Geodermatophilales</taxon>
        <taxon>Geodermatophilaceae</taxon>
        <taxon>Klenkia</taxon>
    </lineage>
</organism>
<dbReference type="Proteomes" id="UP000198981">
    <property type="component" value="Unassembled WGS sequence"/>
</dbReference>
<dbReference type="Gene3D" id="1.20.1250.20">
    <property type="entry name" value="MFS general substrate transporter like domains"/>
    <property type="match status" value="1"/>
</dbReference>
<name>A0A1G4Z1U4_9ACTN</name>
<keyword evidence="3 6" id="KW-1133">Transmembrane helix</keyword>
<dbReference type="PANTHER" id="PTHR42718:SF39">
    <property type="entry name" value="ACTINORHODIN TRANSPORTER-RELATED"/>
    <property type="match status" value="1"/>
</dbReference>
<dbReference type="PRINTS" id="PR01036">
    <property type="entry name" value="TCRTETB"/>
</dbReference>
<accession>A0A1G4Z1U4</accession>
<dbReference type="RefSeq" id="WP_092807620.1">
    <property type="nucleotide sequence ID" value="NZ_FMUH01000008.1"/>
</dbReference>
<sequence length="520" mass="53134">MTSTDRRPGPAEETYEPDPRRWRALSLTLVAGFMTLLDVSIVSVALPSMREALGTDAAGVQWVVSGYALTFGLVLVPAGRLGDAFGRRRIFLVALAGFVLASAAAGAAPNVETLVAARLVQGVAAGFLAPQNSALIQQLFRGAERGKAFGLFGATVGLSTATGPVVGGLLIGLFGEDLGWRAIFFVNVPIGVVALLLAARLLPKGRPSGTSTDIDVVGTLLLGLGAVLVLLPLVQAEAGGLSRLWFLFLLGAAALVAFVRWERRVVARGREPVFDVRLLTQTRGYAAGVAVGTVYFIGFSGIWLVFALYFQTGLGWTALHSGLSVMPFAIGAAGSAALAGRLVSTYGRLLTVIGLTVVSTGLITTAVLVATVPPDVLTWAVVPALFVAGLGGGFVISPNITLTLRDVPVRMAGAAGGGLQTTQRFGAALGSAVLPGLFYVVLGSTGDYSTAAGIALGVAVLGALGALAIAVPDWLRDRRADRGADGGAGSGADSGSGSGADPGQPTDRHHADHHGHAAHH</sequence>
<evidence type="ECO:0000256" key="3">
    <source>
        <dbReference type="ARBA" id="ARBA00022989"/>
    </source>
</evidence>